<accession>A4GI96</accession>
<sequence length="242" mass="27487">MESKPEPEVEEEVEGQATMDWSTLRVVDLKEELKKRNLSTEGRKADLVARLNDADASKPSIILFTFWMGIFYASTLFGIIVYAFVFADAVDDVKADLDARDWTQVNGTIIASEVDSYRESDGNTTYCLRIEYAYDYENETYTGDMISHSIHSSYYDAARCGSNRPNVDDYPAGETVTVYVNPNDPNQAILLPGWSGLDIDLIDIILWYPLMIIIPLLWLRILFALTRGYLKQVKSRIQHGTD</sequence>
<dbReference type="PROSITE" id="PS50800">
    <property type="entry name" value="SAP"/>
    <property type="match status" value="1"/>
</dbReference>
<gene>
    <name evidence="3" type="ORF">ALOHA_HF1029C11.0034</name>
</gene>
<feature type="domain" description="SAP" evidence="2">
    <location>
        <begin position="21"/>
        <end position="55"/>
    </location>
</feature>
<dbReference type="Gene3D" id="1.10.720.30">
    <property type="entry name" value="SAP domain"/>
    <property type="match status" value="1"/>
</dbReference>
<proteinExistence type="predicted"/>
<dbReference type="AlphaFoldDB" id="A4GI96"/>
<dbReference type="SMART" id="SM00513">
    <property type="entry name" value="SAP"/>
    <property type="match status" value="1"/>
</dbReference>
<reference evidence="3" key="1">
    <citation type="journal article" date="2007" name="Environ. Microbiol.">
        <title>Proteorhodopsin photosystem gene clusters exhibit co-evolutionary trends and shared ancestry among diverse marine microbial phyla.</title>
        <authorList>
            <person name="McCarren J."/>
            <person name="Delong E.F."/>
        </authorList>
    </citation>
    <scope>NUCLEOTIDE SEQUENCE</scope>
</reference>
<dbReference type="InterPro" id="IPR003034">
    <property type="entry name" value="SAP_dom"/>
</dbReference>
<evidence type="ECO:0000256" key="1">
    <source>
        <dbReference type="SAM" id="Phobius"/>
    </source>
</evidence>
<evidence type="ECO:0000313" key="3">
    <source>
        <dbReference type="EMBL" id="ABL97807.1"/>
    </source>
</evidence>
<dbReference type="SUPFAM" id="SSF68906">
    <property type="entry name" value="SAP domain"/>
    <property type="match status" value="1"/>
</dbReference>
<feature type="transmembrane region" description="Helical" evidence="1">
    <location>
        <begin position="61"/>
        <end position="85"/>
    </location>
</feature>
<dbReference type="InterPro" id="IPR021994">
    <property type="entry name" value="DUF3592"/>
</dbReference>
<protein>
    <recommendedName>
        <fullName evidence="2">SAP domain-containing protein</fullName>
    </recommendedName>
</protein>
<evidence type="ECO:0000259" key="2">
    <source>
        <dbReference type="PROSITE" id="PS50800"/>
    </source>
</evidence>
<organism evidence="3">
    <name type="scientific">uncultured marine bacterium HF10_29C11</name>
    <dbReference type="NCBI Taxonomy" id="415445"/>
    <lineage>
        <taxon>Bacteria</taxon>
        <taxon>environmental samples</taxon>
    </lineage>
</organism>
<dbReference type="Pfam" id="PF02037">
    <property type="entry name" value="SAP"/>
    <property type="match status" value="1"/>
</dbReference>
<keyword evidence="1" id="KW-1133">Transmembrane helix</keyword>
<name>A4GI96_9BACT</name>
<keyword evidence="1" id="KW-0472">Membrane</keyword>
<dbReference type="InterPro" id="IPR036361">
    <property type="entry name" value="SAP_dom_sf"/>
</dbReference>
<feature type="transmembrane region" description="Helical" evidence="1">
    <location>
        <begin position="204"/>
        <end position="226"/>
    </location>
</feature>
<dbReference type="EMBL" id="EF089401">
    <property type="protein sequence ID" value="ABL97807.1"/>
    <property type="molecule type" value="Genomic_DNA"/>
</dbReference>
<dbReference type="Pfam" id="PF12158">
    <property type="entry name" value="DUF3592"/>
    <property type="match status" value="1"/>
</dbReference>
<keyword evidence="1" id="KW-0812">Transmembrane</keyword>